<dbReference type="PANTHER" id="PTHR43228">
    <property type="entry name" value="TWO-COMPONENT RESPONSE REGULATOR"/>
    <property type="match status" value="1"/>
</dbReference>
<evidence type="ECO:0000313" key="5">
    <source>
        <dbReference type="Proteomes" id="UP000032266"/>
    </source>
</evidence>
<dbReference type="Pfam" id="PF14559">
    <property type="entry name" value="TPR_19"/>
    <property type="match status" value="1"/>
</dbReference>
<evidence type="ECO:0000313" key="4">
    <source>
        <dbReference type="EMBL" id="AJQ96444.1"/>
    </source>
</evidence>
<dbReference type="GO" id="GO:0003677">
    <property type="term" value="F:DNA binding"/>
    <property type="evidence" value="ECO:0007669"/>
    <property type="project" value="UniProtKB-KW"/>
</dbReference>
<name>A0A0C5W177_9GAMM</name>
<keyword evidence="5" id="KW-1185">Reference proteome</keyword>
<sequence>MLLKMGVNQVFEAANAKEAMLLIQKNFFHVVLCDFNLGTGMDGQQLLEELRYSKTLSYQTTYVMVTAETSREMVMGAVEIHPDDYLAKPYAFDSLAARWKRWIQRNNDLKVVLTALDDGEVGLIIDECNRIIQQNPRYRAWAQKLLSETLIKTEQLAQAEILLSEWQSRREQPWIWLELARISFASGDLTQAESYVGKVIELHPNYAQAYDLLADIYRRKNGLQRQYETLQTAVKISPRNHKRQDKLARVSYRLDDLQAASKALKDSISLKNHTSLHNIEDYQRLLAIQVESCSLDDQRHRRHYVAEITNALKRIQEAFPDQAESGLTEKFYKMQLKAISTPDFKPGEEEMNSLFEQISGELENSSGELGLSVASFFYEHGRMDQADQLVNRLRAKDPDKEDFVHRLNELQSEPITKDSRKEAARLNAIAKRHYEQKNVDRAMQFFERALEISPRNPALILNYVQCVLKAKRNSAFVDNADQLNSYLNRLSYLHEDSPQYARYEKLKKLMESS</sequence>
<dbReference type="Gene3D" id="1.25.40.10">
    <property type="entry name" value="Tetratricopeptide repeat domain"/>
    <property type="match status" value="2"/>
</dbReference>
<dbReference type="Pfam" id="PF00072">
    <property type="entry name" value="Response_reg"/>
    <property type="match status" value="1"/>
</dbReference>
<evidence type="ECO:0000256" key="2">
    <source>
        <dbReference type="PROSITE-ProRule" id="PRU00339"/>
    </source>
</evidence>
<evidence type="ECO:0000256" key="1">
    <source>
        <dbReference type="PROSITE-ProRule" id="PRU00169"/>
    </source>
</evidence>
<dbReference type="InterPro" id="IPR011006">
    <property type="entry name" value="CheY-like_superfamily"/>
</dbReference>
<gene>
    <name evidence="4" type="ORF">YC6258_04412</name>
</gene>
<dbReference type="EMBL" id="CP007142">
    <property type="protein sequence ID" value="AJQ96444.1"/>
    <property type="molecule type" value="Genomic_DNA"/>
</dbReference>
<keyword evidence="2" id="KW-0802">TPR repeat</keyword>
<dbReference type="InterPro" id="IPR019734">
    <property type="entry name" value="TPR_rpt"/>
</dbReference>
<dbReference type="SUPFAM" id="SSF48452">
    <property type="entry name" value="TPR-like"/>
    <property type="match status" value="1"/>
</dbReference>
<dbReference type="STRING" id="1445510.YC6258_04412"/>
<dbReference type="PROSITE" id="PS50110">
    <property type="entry name" value="RESPONSE_REGULATORY"/>
    <property type="match status" value="1"/>
</dbReference>
<organism evidence="4 5">
    <name type="scientific">Gynuella sunshinyii YC6258</name>
    <dbReference type="NCBI Taxonomy" id="1445510"/>
    <lineage>
        <taxon>Bacteria</taxon>
        <taxon>Pseudomonadati</taxon>
        <taxon>Pseudomonadota</taxon>
        <taxon>Gammaproteobacteria</taxon>
        <taxon>Oceanospirillales</taxon>
        <taxon>Saccharospirillaceae</taxon>
        <taxon>Gynuella</taxon>
    </lineage>
</organism>
<dbReference type="InterPro" id="IPR001789">
    <property type="entry name" value="Sig_transdc_resp-reg_receiver"/>
</dbReference>
<evidence type="ECO:0000259" key="3">
    <source>
        <dbReference type="PROSITE" id="PS50110"/>
    </source>
</evidence>
<accession>A0A0C5W177</accession>
<feature type="modified residue" description="4-aspartylphosphate" evidence="1">
    <location>
        <position position="34"/>
    </location>
</feature>
<keyword evidence="1" id="KW-0597">Phosphoprotein</keyword>
<dbReference type="HOGENOM" id="CLU_035496_1_0_6"/>
<dbReference type="AlphaFoldDB" id="A0A0C5W177"/>
<protein>
    <submittedName>
        <fullName evidence="4">Response regulator containing CheY-like receiver, AAA-type ATPase, and DNA-binding domain</fullName>
    </submittedName>
</protein>
<dbReference type="KEGG" id="gsn:YC6258_04412"/>
<reference evidence="4 5" key="1">
    <citation type="submission" date="2014-01" db="EMBL/GenBank/DDBJ databases">
        <title>Full genme sequencing of cellulolytic bacterium Gynuella sunshinyii YC6258T gen. nov., sp. nov.</title>
        <authorList>
            <person name="Khan H."/>
            <person name="Chung E.J."/>
            <person name="Chung Y.R."/>
        </authorList>
    </citation>
    <scope>NUCLEOTIDE SEQUENCE [LARGE SCALE GENOMIC DNA]</scope>
    <source>
        <strain evidence="4 5">YC6258</strain>
    </source>
</reference>
<feature type="repeat" description="TPR" evidence="2">
    <location>
        <begin position="423"/>
        <end position="456"/>
    </location>
</feature>
<feature type="repeat" description="TPR" evidence="2">
    <location>
        <begin position="207"/>
        <end position="240"/>
    </location>
</feature>
<dbReference type="SUPFAM" id="SSF52172">
    <property type="entry name" value="CheY-like"/>
    <property type="match status" value="1"/>
</dbReference>
<keyword evidence="4" id="KW-0238">DNA-binding</keyword>
<dbReference type="PANTHER" id="PTHR43228:SF1">
    <property type="entry name" value="TWO-COMPONENT RESPONSE REGULATOR ARR22"/>
    <property type="match status" value="1"/>
</dbReference>
<dbReference type="SMART" id="SM00448">
    <property type="entry name" value="REC"/>
    <property type="match status" value="1"/>
</dbReference>
<dbReference type="SMART" id="SM00028">
    <property type="entry name" value="TPR"/>
    <property type="match status" value="3"/>
</dbReference>
<dbReference type="InterPro" id="IPR011990">
    <property type="entry name" value="TPR-like_helical_dom_sf"/>
</dbReference>
<feature type="repeat" description="TPR" evidence="2">
    <location>
        <begin position="173"/>
        <end position="206"/>
    </location>
</feature>
<proteinExistence type="predicted"/>
<dbReference type="InterPro" id="IPR052048">
    <property type="entry name" value="ST_Response_Regulator"/>
</dbReference>
<feature type="domain" description="Response regulatory" evidence="3">
    <location>
        <begin position="1"/>
        <end position="103"/>
    </location>
</feature>
<dbReference type="PROSITE" id="PS50005">
    <property type="entry name" value="TPR"/>
    <property type="match status" value="3"/>
</dbReference>
<dbReference type="Proteomes" id="UP000032266">
    <property type="component" value="Chromosome"/>
</dbReference>
<dbReference type="Gene3D" id="3.40.50.2300">
    <property type="match status" value="1"/>
</dbReference>
<dbReference type="GO" id="GO:0000160">
    <property type="term" value="P:phosphorelay signal transduction system"/>
    <property type="evidence" value="ECO:0007669"/>
    <property type="project" value="InterPro"/>
</dbReference>